<dbReference type="Pfam" id="PF01032">
    <property type="entry name" value="FecCD"/>
    <property type="match status" value="2"/>
</dbReference>
<feature type="transmembrane region" description="Helical" evidence="8">
    <location>
        <begin position="659"/>
        <end position="678"/>
    </location>
</feature>
<evidence type="ECO:0000256" key="2">
    <source>
        <dbReference type="ARBA" id="ARBA00007935"/>
    </source>
</evidence>
<dbReference type="PANTHER" id="PTHR30472">
    <property type="entry name" value="FERRIC ENTEROBACTIN TRANSPORT SYSTEM PERMEASE PROTEIN"/>
    <property type="match status" value="1"/>
</dbReference>
<dbReference type="GO" id="GO:0022857">
    <property type="term" value="F:transmembrane transporter activity"/>
    <property type="evidence" value="ECO:0007669"/>
    <property type="project" value="InterPro"/>
</dbReference>
<comment type="caution">
    <text evidence="9">The sequence shown here is derived from an EMBL/GenBank/DDBJ whole genome shotgun (WGS) entry which is preliminary data.</text>
</comment>
<evidence type="ECO:0000256" key="3">
    <source>
        <dbReference type="ARBA" id="ARBA00022448"/>
    </source>
</evidence>
<evidence type="ECO:0000313" key="9">
    <source>
        <dbReference type="EMBL" id="MYM18868.1"/>
    </source>
</evidence>
<feature type="transmembrane region" description="Helical" evidence="8">
    <location>
        <begin position="469"/>
        <end position="489"/>
    </location>
</feature>
<comment type="subcellular location">
    <subcellularLocation>
        <location evidence="1">Cell membrane</location>
        <topology evidence="1">Multi-pass membrane protein</topology>
    </subcellularLocation>
</comment>
<keyword evidence="5 8" id="KW-0812">Transmembrane</keyword>
<name>A0A6N9H487_9MICO</name>
<feature type="transmembrane region" description="Helical" evidence="8">
    <location>
        <begin position="97"/>
        <end position="117"/>
    </location>
</feature>
<dbReference type="RefSeq" id="WP_160952309.1">
    <property type="nucleotide sequence ID" value="NZ_WWEQ01000006.1"/>
</dbReference>
<proteinExistence type="inferred from homology"/>
<feature type="transmembrane region" description="Helical" evidence="8">
    <location>
        <begin position="315"/>
        <end position="335"/>
    </location>
</feature>
<feature type="transmembrane region" description="Helical" evidence="8">
    <location>
        <begin position="415"/>
        <end position="432"/>
    </location>
</feature>
<feature type="transmembrane region" description="Helical" evidence="8">
    <location>
        <begin position="631"/>
        <end position="653"/>
    </location>
</feature>
<feature type="transmembrane region" description="Helical" evidence="8">
    <location>
        <begin position="542"/>
        <end position="563"/>
    </location>
</feature>
<dbReference type="CDD" id="cd06550">
    <property type="entry name" value="TM_ABC_iron-siderophores_like"/>
    <property type="match status" value="2"/>
</dbReference>
<evidence type="ECO:0000256" key="1">
    <source>
        <dbReference type="ARBA" id="ARBA00004651"/>
    </source>
</evidence>
<feature type="transmembrane region" description="Helical" evidence="8">
    <location>
        <begin position="123"/>
        <end position="140"/>
    </location>
</feature>
<dbReference type="GO" id="GO:0005886">
    <property type="term" value="C:plasma membrane"/>
    <property type="evidence" value="ECO:0007669"/>
    <property type="project" value="UniProtKB-SubCell"/>
</dbReference>
<reference evidence="9 10" key="1">
    <citation type="submission" date="2020-01" db="EMBL/GenBank/DDBJ databases">
        <authorList>
            <person name="Deng T."/>
        </authorList>
    </citation>
    <scope>NUCLEOTIDE SEQUENCE [LARGE SCALE GENOMIC DNA]</scope>
    <source>
        <strain evidence="9 10">5221</strain>
    </source>
</reference>
<evidence type="ECO:0000256" key="5">
    <source>
        <dbReference type="ARBA" id="ARBA00022692"/>
    </source>
</evidence>
<dbReference type="AlphaFoldDB" id="A0A6N9H487"/>
<dbReference type="Gene3D" id="1.10.3470.10">
    <property type="entry name" value="ABC transporter involved in vitamin B12 uptake, BtuC"/>
    <property type="match status" value="2"/>
</dbReference>
<feature type="transmembrane region" description="Helical" evidence="8">
    <location>
        <begin position="604"/>
        <end position="624"/>
    </location>
</feature>
<keyword evidence="7 8" id="KW-0472">Membrane</keyword>
<evidence type="ECO:0000313" key="10">
    <source>
        <dbReference type="Proteomes" id="UP000469215"/>
    </source>
</evidence>
<evidence type="ECO:0000256" key="4">
    <source>
        <dbReference type="ARBA" id="ARBA00022475"/>
    </source>
</evidence>
<feature type="transmembrane region" description="Helical" evidence="8">
    <location>
        <begin position="501"/>
        <end position="522"/>
    </location>
</feature>
<keyword evidence="6 8" id="KW-1133">Transmembrane helix</keyword>
<evidence type="ECO:0000256" key="8">
    <source>
        <dbReference type="SAM" id="Phobius"/>
    </source>
</evidence>
<evidence type="ECO:0000256" key="7">
    <source>
        <dbReference type="ARBA" id="ARBA00023136"/>
    </source>
</evidence>
<dbReference type="PANTHER" id="PTHR30472:SF37">
    <property type="entry name" value="FE(3+) DICITRATE TRANSPORT SYSTEM PERMEASE PROTEIN FECD-RELATED"/>
    <property type="match status" value="1"/>
</dbReference>
<sequence length="684" mass="68671">MPSRAEAPARTGALFAALALALAALSVAHLLQGTSAVSPADLARWALGAGRGDEAGILIDSRLPRLLAGLLVGCALGVSGAILQSVTRNSLASPDTLAVNAGAFLALTACAAFGIALPFFSSAAVAFAGGLATAALVLALSSGPRSSPIRLVLSGSVITLGFSALTSMLLLFFPFQTQSLFAWGAGSLSQAGLGGVVRLLPVCALAIAVVFACGSRLDVLQLGPDAAASLGVRVRPWQAAFIVIAVVLAAVAVTATGPIGFVGLCAPALARMLGRPVPALSRQRTMIGAAALFGALLVVGADVGLRAAFRGLDSVGIPTGVVTSVLGAVAIIVLAQRVRTGFDADSLVTMRAGTRLGLRHPLLLIAATAALLAAAVFASVLAGDTLLLGGDVVNYAHHAASVRIEIILDARLPRVLAALLGGACLALAGAALQAVTRNPLADPGVLGISGGAGLGAVFVLVTVGDSTFWPVFLGASGAAAAVGLLLFGLSARRGLDQARMVLVGVGIAAAAQALTTALIVAADPWNQVMAQTWLAGSTYVATVGQCLPMLASLVLGAVVLASAHRDLDLLQMDEFTPRILGVRVTAARAVLLCTALLLTAATTVTIGVISFVGLVAPHAARLLIGRRNGALLPLAALLGALLVTVADGFGRTIIAPGQIPAGLVTAVLGCPYFLWLLWRMRKDA</sequence>
<feature type="transmembrane region" description="Helical" evidence="8">
    <location>
        <begin position="575"/>
        <end position="598"/>
    </location>
</feature>
<gene>
    <name evidence="9" type="ORF">GSY69_02440</name>
</gene>
<keyword evidence="3" id="KW-0813">Transport</keyword>
<dbReference type="EMBL" id="WWEQ01000006">
    <property type="protein sequence ID" value="MYM18868.1"/>
    <property type="molecule type" value="Genomic_DNA"/>
</dbReference>
<keyword evidence="4" id="KW-1003">Cell membrane</keyword>
<keyword evidence="10" id="KW-1185">Reference proteome</keyword>
<comment type="similarity">
    <text evidence="2">Belongs to the binding-protein-dependent transport system permease family. FecCD subfamily.</text>
</comment>
<dbReference type="InterPro" id="IPR000522">
    <property type="entry name" value="ABC_transptr_permease_BtuC"/>
</dbReference>
<feature type="transmembrane region" description="Helical" evidence="8">
    <location>
        <begin position="152"/>
        <end position="175"/>
    </location>
</feature>
<dbReference type="SUPFAM" id="SSF81345">
    <property type="entry name" value="ABC transporter involved in vitamin B12 uptake, BtuC"/>
    <property type="match status" value="2"/>
</dbReference>
<organism evidence="9 10">
    <name type="scientific">Brevibacterium rongguiense</name>
    <dbReference type="NCBI Taxonomy" id="2695267"/>
    <lineage>
        <taxon>Bacteria</taxon>
        <taxon>Bacillati</taxon>
        <taxon>Actinomycetota</taxon>
        <taxon>Actinomycetes</taxon>
        <taxon>Micrococcales</taxon>
        <taxon>Brevibacteriaceae</taxon>
        <taxon>Brevibacterium</taxon>
    </lineage>
</organism>
<protein>
    <submittedName>
        <fullName evidence="9">Iron chelate uptake ABC transporter family permease subunit</fullName>
    </submittedName>
</protein>
<dbReference type="Proteomes" id="UP000469215">
    <property type="component" value="Unassembled WGS sequence"/>
</dbReference>
<accession>A0A6N9H487</accession>
<feature type="transmembrane region" description="Helical" evidence="8">
    <location>
        <begin position="356"/>
        <end position="382"/>
    </location>
</feature>
<feature type="transmembrane region" description="Helical" evidence="8">
    <location>
        <begin position="63"/>
        <end position="85"/>
    </location>
</feature>
<feature type="transmembrane region" description="Helical" evidence="8">
    <location>
        <begin position="286"/>
        <end position="309"/>
    </location>
</feature>
<feature type="transmembrane region" description="Helical" evidence="8">
    <location>
        <begin position="444"/>
        <end position="463"/>
    </location>
</feature>
<dbReference type="GO" id="GO:0033214">
    <property type="term" value="P:siderophore-iron import into cell"/>
    <property type="evidence" value="ECO:0007669"/>
    <property type="project" value="TreeGrafter"/>
</dbReference>
<dbReference type="InterPro" id="IPR037294">
    <property type="entry name" value="ABC_BtuC-like"/>
</dbReference>
<evidence type="ECO:0000256" key="6">
    <source>
        <dbReference type="ARBA" id="ARBA00022989"/>
    </source>
</evidence>